<dbReference type="EMBL" id="LDQA01000001">
    <property type="protein sequence ID" value="KTR08562.1"/>
    <property type="molecule type" value="Genomic_DNA"/>
</dbReference>
<dbReference type="Proteomes" id="UP000078529">
    <property type="component" value="Unassembled WGS sequence"/>
</dbReference>
<accession>A0A147DBL8</accession>
<sequence length="867" mass="93129">MAFQDCLRGAIEAGDMTREEGESLLRDFEGKFAQKRLQLGDDAAAQAAKDELARELRAQAIEKKRRAVLTEQARVRLKNRILGYRDEQGRADVYEAAVQVLSHYGYAGGESVRGRTEAILSMAHGKLTDVMTATSRSLVTGRRSASAGLVRDIVRELHGEAAGDATAARFASDIAGVFEDLRNRFNAAGGAIPKLDGFGLPHSHNGLAIRQLGSSDAERRAKWKAFIRPMVDPDRMLHPLTAEPVGVAGLDKALDHVFDSIMTSGWAHHAPQMKSMGAGSLATQRQDHRFLTFKSADDWMTYNRTFGNGDPVQAIFRHINGMSSDIAALEVLGPNPNAMVQWMTHNIRVEIAKGDLGRVSMAGLAGDRAKWARGLEPGAFAEWRVGALWSDLRGASSAASGIATATGTVKNLMNAALLGGAGVTAALTDPFLAQAARRLAGLPILKDMGSMLQMLKASNREEIQRAGVLWDDYLHSIEGEARYVGPMLGHTWSQYLVDRSMMLSGLKPLTTGRKLVEARAWQATLADHAASDFAALPERLRVTMEGFGIDAADWEIMRASVDPAGFITPMSIANSGGEVRYLKAGPDGPLVDAELAAEQKALRHREVAEKLAELTAAWSERSAPGGTPNARSFVTGGVTRGTFLGEFANFALQFKSFGLSFTTLQLEALQRITAMQTGGKQAAAGYAAAMLVSLTLGGAMATQIRAMLDGKDMEDMTTPSFWFKAVMTGGGFGLFGDFINSSSNRFGGGVADTALGPGWSFLSDAAGVAVGLPVQAATGQKVNPGRKAVDFAGRYTPVLASNWATRGAYRRLFLDQLQWLTDPEADKSFKSKASGLKGRTGQEYWWAPGQALPSRGPRIAEPPEPRS</sequence>
<evidence type="ECO:0000256" key="1">
    <source>
        <dbReference type="SAM" id="MobiDB-lite"/>
    </source>
</evidence>
<dbReference type="AlphaFoldDB" id="A0A147DBL8"/>
<protein>
    <submittedName>
        <fullName evidence="2">Uncharacterized protein</fullName>
    </submittedName>
</protein>
<organism evidence="2 3">
    <name type="scientific">Aureimonas ureilytica</name>
    <dbReference type="NCBI Taxonomy" id="401562"/>
    <lineage>
        <taxon>Bacteria</taxon>
        <taxon>Pseudomonadati</taxon>
        <taxon>Pseudomonadota</taxon>
        <taxon>Alphaproteobacteria</taxon>
        <taxon>Hyphomicrobiales</taxon>
        <taxon>Aurantimonadaceae</taxon>
        <taxon>Aureimonas</taxon>
    </lineage>
</organism>
<keyword evidence="3" id="KW-1185">Reference proteome</keyword>
<evidence type="ECO:0000313" key="3">
    <source>
        <dbReference type="Proteomes" id="UP000078529"/>
    </source>
</evidence>
<reference evidence="2 3" key="1">
    <citation type="journal article" date="2016" name="Front. Microbiol.">
        <title>Genomic Resource of Rice Seed Associated Bacteria.</title>
        <authorList>
            <person name="Midha S."/>
            <person name="Bansal K."/>
            <person name="Sharma S."/>
            <person name="Kumar N."/>
            <person name="Patil P.P."/>
            <person name="Chaudhry V."/>
            <person name="Patil P.B."/>
        </authorList>
    </citation>
    <scope>NUCLEOTIDE SEQUENCE [LARGE SCALE GENOMIC DNA]</scope>
    <source>
        <strain evidence="2 3">NS365</strain>
    </source>
</reference>
<comment type="caution">
    <text evidence="2">The sequence shown here is derived from an EMBL/GenBank/DDBJ whole genome shotgun (WGS) entry which is preliminary data.</text>
</comment>
<evidence type="ECO:0000313" key="2">
    <source>
        <dbReference type="EMBL" id="KTR08562.1"/>
    </source>
</evidence>
<gene>
    <name evidence="2" type="ORF">NS365_01100</name>
</gene>
<dbReference type="PATRIC" id="fig|401562.4.peg.221"/>
<proteinExistence type="predicted"/>
<dbReference type="RefSeq" id="WP_058598420.1">
    <property type="nucleotide sequence ID" value="NZ_LDQA01000001.1"/>
</dbReference>
<feature type="region of interest" description="Disordered" evidence="1">
    <location>
        <begin position="841"/>
        <end position="867"/>
    </location>
</feature>
<name>A0A147DBL8_9HYPH</name>